<dbReference type="Proteomes" id="UP000008810">
    <property type="component" value="Chromosome 1"/>
</dbReference>
<dbReference type="OrthoDB" id="685663at2759"/>
<reference evidence="2" key="2">
    <citation type="submission" date="2017-06" db="EMBL/GenBank/DDBJ databases">
        <title>WGS assembly of Brachypodium distachyon.</title>
        <authorList>
            <consortium name="The International Brachypodium Initiative"/>
            <person name="Lucas S."/>
            <person name="Harmon-Smith M."/>
            <person name="Lail K."/>
            <person name="Tice H."/>
            <person name="Grimwood J."/>
            <person name="Bruce D."/>
            <person name="Barry K."/>
            <person name="Shu S."/>
            <person name="Lindquist E."/>
            <person name="Wang M."/>
            <person name="Pitluck S."/>
            <person name="Vogel J.P."/>
            <person name="Garvin D.F."/>
            <person name="Mockler T.C."/>
            <person name="Schmutz J."/>
            <person name="Rokhsar D."/>
            <person name="Bevan M.W."/>
        </authorList>
    </citation>
    <scope>NUCLEOTIDE SEQUENCE</scope>
    <source>
        <strain evidence="2">Bd21</strain>
    </source>
</reference>
<organism evidence="2">
    <name type="scientific">Brachypodium distachyon</name>
    <name type="common">Purple false brome</name>
    <name type="synonym">Trachynia distachya</name>
    <dbReference type="NCBI Taxonomy" id="15368"/>
    <lineage>
        <taxon>Eukaryota</taxon>
        <taxon>Viridiplantae</taxon>
        <taxon>Streptophyta</taxon>
        <taxon>Embryophyta</taxon>
        <taxon>Tracheophyta</taxon>
        <taxon>Spermatophyta</taxon>
        <taxon>Magnoliopsida</taxon>
        <taxon>Liliopsida</taxon>
        <taxon>Poales</taxon>
        <taxon>Poaceae</taxon>
        <taxon>BOP clade</taxon>
        <taxon>Pooideae</taxon>
        <taxon>Stipodae</taxon>
        <taxon>Brachypodieae</taxon>
        <taxon>Brachypodium</taxon>
    </lineage>
</organism>
<keyword evidence="4" id="KW-1185">Reference proteome</keyword>
<proteinExistence type="predicted"/>
<dbReference type="Gramene" id="KQK21482">
    <property type="protein sequence ID" value="KQK21482"/>
    <property type="gene ID" value="BRADI_1g61020v3"/>
</dbReference>
<evidence type="ECO:0000313" key="4">
    <source>
        <dbReference type="Proteomes" id="UP000008810"/>
    </source>
</evidence>
<dbReference type="EnsemblPlants" id="KQK21482">
    <property type="protein sequence ID" value="KQK21482"/>
    <property type="gene ID" value="BRADI_1g61020v3"/>
</dbReference>
<evidence type="ECO:0000259" key="1">
    <source>
        <dbReference type="Pfam" id="PF07762"/>
    </source>
</evidence>
<dbReference type="InterPro" id="IPR011676">
    <property type="entry name" value="DUF1618"/>
</dbReference>
<evidence type="ECO:0000313" key="2">
    <source>
        <dbReference type="EMBL" id="KQK21482.1"/>
    </source>
</evidence>
<dbReference type="PANTHER" id="PTHR33074">
    <property type="entry name" value="EXPRESSED PROTEIN-RELATED"/>
    <property type="match status" value="1"/>
</dbReference>
<reference evidence="3" key="3">
    <citation type="submission" date="2018-08" db="UniProtKB">
        <authorList>
            <consortium name="EnsemblPlants"/>
        </authorList>
    </citation>
    <scope>IDENTIFICATION</scope>
    <source>
        <strain evidence="3">cv. Bd21</strain>
    </source>
</reference>
<dbReference type="Pfam" id="PF07762">
    <property type="entry name" value="DUF1618"/>
    <property type="match status" value="1"/>
</dbReference>
<sequence>MEIQSNRPLAIPSWVLMDQIFLYDDPGSFRIDDEASAVAEDTNGEPVRVSFNLHSPPGSSNLCIYGPAERKPSFWDTVVAAHDNTVLFRIEVHFDGLPFTHLYAMDYFIYRAFSSSAPKLSLLPRCYSTYDEIMEGGGVDASWRGKWRMVDSNSIGLLLAGEEDIVVAELKIDCWTAAYNQAAPLEAELFRIRSSSNGGGQWELTPTASRDGKVRFQDILGWETHKVVPFTTYLCWADYNRGVLFCNVCNKVPDLQYLQFPGNVPSIGSPKLFRTVCVTDSGKTMKFVNVVRSRRDGILSCPNCKRPCDNCRQCSGFTISFWTLKVKNNDMDWVDEVVIRADDLWAMEGYDDELPDFVPQFPLVSMEDPHILYFVLSNLPCPHGQEKTWIVTLDMVNKKILRYDDDKALPSDNIFNGIGFFPSNFSNYLTMHSQGDV</sequence>
<name>A0A0Q3S904_BRADI</name>
<protein>
    <recommendedName>
        <fullName evidence="1">DUF1618 domain-containing protein</fullName>
    </recommendedName>
</protein>
<feature type="domain" description="DUF1618" evidence="1">
    <location>
        <begin position="236"/>
        <end position="373"/>
    </location>
</feature>
<dbReference type="EMBL" id="CM000880">
    <property type="protein sequence ID" value="KQK21482.1"/>
    <property type="molecule type" value="Genomic_DNA"/>
</dbReference>
<dbReference type="GeneID" id="112269917"/>
<dbReference type="PANTHER" id="PTHR33074:SF53">
    <property type="entry name" value="DUF1618 DOMAIN-CONTAINING PROTEIN"/>
    <property type="match status" value="1"/>
</dbReference>
<evidence type="ECO:0000313" key="3">
    <source>
        <dbReference type="EnsemblPlants" id="KQK21482"/>
    </source>
</evidence>
<reference evidence="2 3" key="1">
    <citation type="journal article" date="2010" name="Nature">
        <title>Genome sequencing and analysis of the model grass Brachypodium distachyon.</title>
        <authorList>
            <consortium name="International Brachypodium Initiative"/>
        </authorList>
    </citation>
    <scope>NUCLEOTIDE SEQUENCE [LARGE SCALE GENOMIC DNA]</scope>
    <source>
        <strain evidence="2">Bd21</strain>
        <strain evidence="3">cv. Bd21</strain>
    </source>
</reference>
<dbReference type="RefSeq" id="XP_024313197.1">
    <property type="nucleotide sequence ID" value="XM_024457429.1"/>
</dbReference>
<gene>
    <name evidence="3" type="primary">LOC112269917</name>
    <name evidence="2" type="ORF">BRADI_1g61020v3</name>
</gene>
<accession>A0A0Q3S904</accession>
<dbReference type="AlphaFoldDB" id="A0A0Q3S904"/>